<protein>
    <submittedName>
        <fullName evidence="1">Uncharacterized protein</fullName>
    </submittedName>
</protein>
<accession>A0A2P6NYC2</accession>
<keyword evidence="2" id="KW-1185">Reference proteome</keyword>
<sequence>MHHIVSHQACQLPYGSSTSNGISLAFCTTRGHFCELTNNSSMTYASCLFVKLVCNPFLLKTVDNILHYFCNIILCCIFEYEALLRICNSNLSQVYHQKGETDHTTKAEVVLGSNVPNILKKLSPIKMTSTKYNSNHLSDLISMEQSQGYLEIERDFQELHTLSFKMLSNREK</sequence>
<organism evidence="1 2">
    <name type="scientific">Planoprotostelium fungivorum</name>
    <dbReference type="NCBI Taxonomy" id="1890364"/>
    <lineage>
        <taxon>Eukaryota</taxon>
        <taxon>Amoebozoa</taxon>
        <taxon>Evosea</taxon>
        <taxon>Variosea</taxon>
        <taxon>Cavosteliida</taxon>
        <taxon>Cavosteliaceae</taxon>
        <taxon>Planoprotostelium</taxon>
    </lineage>
</organism>
<evidence type="ECO:0000313" key="2">
    <source>
        <dbReference type="Proteomes" id="UP000241769"/>
    </source>
</evidence>
<proteinExistence type="predicted"/>
<evidence type="ECO:0000313" key="1">
    <source>
        <dbReference type="EMBL" id="PRP88950.1"/>
    </source>
</evidence>
<dbReference type="EMBL" id="MDYQ01000006">
    <property type="protein sequence ID" value="PRP88950.1"/>
    <property type="molecule type" value="Genomic_DNA"/>
</dbReference>
<dbReference type="InParanoid" id="A0A2P6NYC2"/>
<reference evidence="1 2" key="1">
    <citation type="journal article" date="2018" name="Genome Biol. Evol.">
        <title>Multiple Roots of Fruiting Body Formation in Amoebozoa.</title>
        <authorList>
            <person name="Hillmann F."/>
            <person name="Forbes G."/>
            <person name="Novohradska S."/>
            <person name="Ferling I."/>
            <person name="Riege K."/>
            <person name="Groth M."/>
            <person name="Westermann M."/>
            <person name="Marz M."/>
            <person name="Spaller T."/>
            <person name="Winckler T."/>
            <person name="Schaap P."/>
            <person name="Glockner G."/>
        </authorList>
    </citation>
    <scope>NUCLEOTIDE SEQUENCE [LARGE SCALE GENOMIC DNA]</scope>
    <source>
        <strain evidence="1 2">Jena</strain>
    </source>
</reference>
<name>A0A2P6NYC2_9EUKA</name>
<comment type="caution">
    <text evidence="1">The sequence shown here is derived from an EMBL/GenBank/DDBJ whole genome shotgun (WGS) entry which is preliminary data.</text>
</comment>
<dbReference type="Proteomes" id="UP000241769">
    <property type="component" value="Unassembled WGS sequence"/>
</dbReference>
<gene>
    <name evidence="1" type="ORF">PROFUN_02228</name>
</gene>
<dbReference type="AlphaFoldDB" id="A0A2P6NYC2"/>